<dbReference type="RefSeq" id="WP_309724963.1">
    <property type="nucleotide sequence ID" value="NZ_JARWAM010000020.1"/>
</dbReference>
<dbReference type="Pfam" id="PF11679">
    <property type="entry name" value="DUF3275"/>
    <property type="match status" value="1"/>
</dbReference>
<evidence type="ECO:0000313" key="2">
    <source>
        <dbReference type="EMBL" id="MDR5907533.1"/>
    </source>
</evidence>
<feature type="region of interest" description="Disordered" evidence="1">
    <location>
        <begin position="102"/>
        <end position="156"/>
    </location>
</feature>
<evidence type="ECO:0000256" key="1">
    <source>
        <dbReference type="SAM" id="MobiDB-lite"/>
    </source>
</evidence>
<keyword evidence="3" id="KW-1185">Reference proteome</keyword>
<feature type="compositionally biased region" description="Pro residues" evidence="1">
    <location>
        <begin position="111"/>
        <end position="134"/>
    </location>
</feature>
<name>A0ABU1HJ65_9GAMM</name>
<reference evidence="2 3" key="1">
    <citation type="submission" date="2023-04" db="EMBL/GenBank/DDBJ databases">
        <title>A long-awaited taxogenomic arrangement of the family Halomonadaceae.</title>
        <authorList>
            <person name="De La Haba R."/>
            <person name="Chuvochina M."/>
            <person name="Wittouck S."/>
            <person name="Arahal D.R."/>
            <person name="Sanchez-Porro C."/>
            <person name="Hugenholtz P."/>
            <person name="Ventosa A."/>
        </authorList>
    </citation>
    <scope>NUCLEOTIDE SEQUENCE [LARGE SCALE GENOMIC DNA]</scope>
    <source>
        <strain evidence="2 3">DSM 26770</strain>
    </source>
</reference>
<comment type="caution">
    <text evidence="2">The sequence shown here is derived from an EMBL/GenBank/DDBJ whole genome shotgun (WGS) entry which is preliminary data.</text>
</comment>
<proteinExistence type="predicted"/>
<sequence>MIKIPGRLTVRTIHGRNGPFNVGRLAASIGEFVIKDPQLDQFSEGVFEGEFLLLEIRPASYFSGGRLVVEVRAKVGEMLLTEDGMLVTQHGPRFDSAEMDPLEEEGAAPAPSVPPAPSTPAPGEPPAPPAPAPPSQGAASEAPGHQAPDTHAAGQEAHPDAELFGLLWPLGPSVKLDPTVDRALFRRQVSRLKELGYRFQAPTQTWQAAA</sequence>
<protein>
    <submittedName>
        <fullName evidence="2">DUF3275 family protein</fullName>
    </submittedName>
</protein>
<organism evidence="2 3">
    <name type="scientific">Franzmannia qiaohouensis</name>
    <dbReference type="NCBI Taxonomy" id="1329370"/>
    <lineage>
        <taxon>Bacteria</taxon>
        <taxon>Pseudomonadati</taxon>
        <taxon>Pseudomonadota</taxon>
        <taxon>Gammaproteobacteria</taxon>
        <taxon>Oceanospirillales</taxon>
        <taxon>Halomonadaceae</taxon>
        <taxon>Franzmannia</taxon>
    </lineage>
</organism>
<dbReference type="EMBL" id="JARWAM010000020">
    <property type="protein sequence ID" value="MDR5907533.1"/>
    <property type="molecule type" value="Genomic_DNA"/>
</dbReference>
<gene>
    <name evidence="2" type="ORF">QC821_19850</name>
</gene>
<accession>A0ABU1HJ65</accession>
<dbReference type="Proteomes" id="UP001251374">
    <property type="component" value="Unassembled WGS sequence"/>
</dbReference>
<feature type="compositionally biased region" description="Low complexity" evidence="1">
    <location>
        <begin position="135"/>
        <end position="144"/>
    </location>
</feature>
<dbReference type="InterPro" id="IPR021693">
    <property type="entry name" value="DUF3275"/>
</dbReference>
<evidence type="ECO:0000313" key="3">
    <source>
        <dbReference type="Proteomes" id="UP001251374"/>
    </source>
</evidence>